<dbReference type="PROSITE" id="PS51278">
    <property type="entry name" value="GATASE_TYPE_2"/>
    <property type="match status" value="1"/>
</dbReference>
<reference evidence="2" key="1">
    <citation type="submission" date="2020-05" db="EMBL/GenBank/DDBJ databases">
        <authorList>
            <person name="Chiriac C."/>
            <person name="Salcher M."/>
            <person name="Ghai R."/>
            <person name="Kavagutti S V."/>
        </authorList>
    </citation>
    <scope>NUCLEOTIDE SEQUENCE</scope>
</reference>
<sequence>MCRLLAYAASESTTFPTVVGDSFTQFIELSSLHCDGWGISGEAGQCSTEAVEARHSQTLQKTLADTPAKAALLHLRWATPGIPVDIANNHPFTYQGLSFIHNGSLTPSDGLDQALEPLYQAQIKSESDSHRYFMLLAQEIAKSGLEAGILKTIETARQITRYASLNAMLLSDEHLVVITEHNLANKPVFLDDEYYPLRYMVRDGAVIIGSSGWDQEGWTLLENHTILIIKRDDLTMRTVAIPA</sequence>
<dbReference type="EMBL" id="CAESAK010000117">
    <property type="protein sequence ID" value="CAB4340549.1"/>
    <property type="molecule type" value="Genomic_DNA"/>
</dbReference>
<dbReference type="Gene3D" id="3.60.20.10">
    <property type="entry name" value="Glutamine Phosphoribosylpyrophosphate, subunit 1, domain 1"/>
    <property type="match status" value="1"/>
</dbReference>
<evidence type="ECO:0000313" key="2">
    <source>
        <dbReference type="EMBL" id="CAB4340549.1"/>
    </source>
</evidence>
<accession>A0A6J5ZI95</accession>
<organism evidence="2">
    <name type="scientific">freshwater metagenome</name>
    <dbReference type="NCBI Taxonomy" id="449393"/>
    <lineage>
        <taxon>unclassified sequences</taxon>
        <taxon>metagenomes</taxon>
        <taxon>ecological metagenomes</taxon>
    </lineage>
</organism>
<protein>
    <submittedName>
        <fullName evidence="2">Unannotated protein</fullName>
    </submittedName>
</protein>
<dbReference type="AlphaFoldDB" id="A0A6J5ZI95"/>
<proteinExistence type="predicted"/>
<dbReference type="InterPro" id="IPR029055">
    <property type="entry name" value="Ntn_hydrolases_N"/>
</dbReference>
<dbReference type="SUPFAM" id="SSF56235">
    <property type="entry name" value="N-terminal nucleophile aminohydrolases (Ntn hydrolases)"/>
    <property type="match status" value="1"/>
</dbReference>
<dbReference type="PANTHER" id="PTHR42824:SF1">
    <property type="entry name" value="GLUTAMINE AMIDOTRANSFERASE YAFJ-RELATED"/>
    <property type="match status" value="1"/>
</dbReference>
<feature type="domain" description="Glutamine amidotransferase type-2" evidence="1">
    <location>
        <begin position="2"/>
        <end position="243"/>
    </location>
</feature>
<dbReference type="Pfam" id="PF13522">
    <property type="entry name" value="GATase_6"/>
    <property type="match status" value="1"/>
</dbReference>
<name>A0A6J5ZI95_9ZZZZ</name>
<dbReference type="CDD" id="cd01908">
    <property type="entry name" value="YafJ"/>
    <property type="match status" value="1"/>
</dbReference>
<gene>
    <name evidence="2" type="ORF">UFOPK3775_00877</name>
</gene>
<evidence type="ECO:0000259" key="1">
    <source>
        <dbReference type="PROSITE" id="PS51278"/>
    </source>
</evidence>
<dbReference type="PANTHER" id="PTHR42824">
    <property type="entry name" value="GLUTAMINE AMIDOTRANSFERASE"/>
    <property type="match status" value="1"/>
</dbReference>
<dbReference type="InterPro" id="IPR017932">
    <property type="entry name" value="GATase_2_dom"/>
</dbReference>